<comment type="caution">
    <text evidence="1">The sequence shown here is derived from an EMBL/GenBank/DDBJ whole genome shotgun (WGS) entry which is preliminary data.</text>
</comment>
<sequence>MRLHPRPECDTDYLHSILESIARIETPIIYCRNISSSAKGCLELCRGLHQVLMSISAGKLPRSN</sequence>
<evidence type="ECO:0000313" key="2">
    <source>
        <dbReference type="Proteomes" id="UP001419268"/>
    </source>
</evidence>
<dbReference type="Proteomes" id="UP001419268">
    <property type="component" value="Unassembled WGS sequence"/>
</dbReference>
<keyword evidence="2" id="KW-1185">Reference proteome</keyword>
<dbReference type="EMBL" id="JBBNAG010000009">
    <property type="protein sequence ID" value="KAK9104985.1"/>
    <property type="molecule type" value="Genomic_DNA"/>
</dbReference>
<proteinExistence type="predicted"/>
<accession>A0AAP0I1S1</accession>
<protein>
    <submittedName>
        <fullName evidence="1">Uncharacterized protein</fullName>
    </submittedName>
</protein>
<dbReference type="AlphaFoldDB" id="A0AAP0I1S1"/>
<reference evidence="1 2" key="1">
    <citation type="submission" date="2024-01" db="EMBL/GenBank/DDBJ databases">
        <title>Genome assemblies of Stephania.</title>
        <authorList>
            <person name="Yang L."/>
        </authorList>
    </citation>
    <scope>NUCLEOTIDE SEQUENCE [LARGE SCALE GENOMIC DNA]</scope>
    <source>
        <strain evidence="1">JXDWG</strain>
        <tissue evidence="1">Leaf</tissue>
    </source>
</reference>
<gene>
    <name evidence="1" type="ORF">Scep_021829</name>
</gene>
<organism evidence="1 2">
    <name type="scientific">Stephania cephalantha</name>
    <dbReference type="NCBI Taxonomy" id="152367"/>
    <lineage>
        <taxon>Eukaryota</taxon>
        <taxon>Viridiplantae</taxon>
        <taxon>Streptophyta</taxon>
        <taxon>Embryophyta</taxon>
        <taxon>Tracheophyta</taxon>
        <taxon>Spermatophyta</taxon>
        <taxon>Magnoliopsida</taxon>
        <taxon>Ranunculales</taxon>
        <taxon>Menispermaceae</taxon>
        <taxon>Menispermoideae</taxon>
        <taxon>Cissampelideae</taxon>
        <taxon>Stephania</taxon>
    </lineage>
</organism>
<evidence type="ECO:0000313" key="1">
    <source>
        <dbReference type="EMBL" id="KAK9104985.1"/>
    </source>
</evidence>
<name>A0AAP0I1S1_9MAGN</name>